<keyword evidence="3 13" id="KW-0227">DNA damage</keyword>
<dbReference type="Pfam" id="PF13361">
    <property type="entry name" value="UvrD_C"/>
    <property type="match status" value="1"/>
</dbReference>
<dbReference type="PANTHER" id="PTHR11070">
    <property type="entry name" value="UVRD / RECB / PCRA DNA HELICASE FAMILY MEMBER"/>
    <property type="match status" value="1"/>
</dbReference>
<keyword evidence="5 13" id="KW-0347">Helicase</keyword>
<evidence type="ECO:0000259" key="16">
    <source>
        <dbReference type="PROSITE" id="PS51217"/>
    </source>
</evidence>
<evidence type="ECO:0000256" key="5">
    <source>
        <dbReference type="ARBA" id="ARBA00022806"/>
    </source>
</evidence>
<evidence type="ECO:0000256" key="8">
    <source>
        <dbReference type="ARBA" id="ARBA00023125"/>
    </source>
</evidence>
<organism evidence="17 18">
    <name type="scientific">Clostridium mobile</name>
    <dbReference type="NCBI Taxonomy" id="2841512"/>
    <lineage>
        <taxon>Bacteria</taxon>
        <taxon>Bacillati</taxon>
        <taxon>Bacillota</taxon>
        <taxon>Clostridia</taxon>
        <taxon>Eubacteriales</taxon>
        <taxon>Clostridiaceae</taxon>
        <taxon>Clostridium</taxon>
    </lineage>
</organism>
<dbReference type="NCBIfam" id="TIGR02785">
    <property type="entry name" value="addA_Gpos"/>
    <property type="match status" value="1"/>
</dbReference>
<protein>
    <recommendedName>
        <fullName evidence="13">ATP-dependent helicase/nuclease subunit A</fullName>
        <ecNumber evidence="13">3.1.-.-</ecNumber>
        <ecNumber evidence="13">5.6.2.4</ecNumber>
    </recommendedName>
    <alternativeName>
        <fullName evidence="13">ATP-dependent helicase/nuclease AddA</fullName>
    </alternativeName>
    <alternativeName>
        <fullName evidence="13">DNA 3'-5' helicase AddA</fullName>
    </alternativeName>
</protein>
<comment type="similarity">
    <text evidence="13">Belongs to the helicase family. AddA subfamily.</text>
</comment>
<keyword evidence="2 13" id="KW-0547">Nucleotide-binding</keyword>
<evidence type="ECO:0000313" key="17">
    <source>
        <dbReference type="EMBL" id="MBU5485568.1"/>
    </source>
</evidence>
<evidence type="ECO:0000256" key="10">
    <source>
        <dbReference type="ARBA" id="ARBA00023235"/>
    </source>
</evidence>
<accession>A0ABS6EK22</accession>
<keyword evidence="8 13" id="KW-0238">DNA-binding</keyword>
<comment type="subunit">
    <text evidence="13">Heterodimer of AddA and AddB/RexB.</text>
</comment>
<dbReference type="InterPro" id="IPR014152">
    <property type="entry name" value="AddA"/>
</dbReference>
<keyword evidence="7 13" id="KW-0067">ATP-binding</keyword>
<evidence type="ECO:0000256" key="9">
    <source>
        <dbReference type="ARBA" id="ARBA00023204"/>
    </source>
</evidence>
<evidence type="ECO:0000256" key="14">
    <source>
        <dbReference type="PROSITE-ProRule" id="PRU00560"/>
    </source>
</evidence>
<gene>
    <name evidence="13 17" type="primary">addA</name>
    <name evidence="17" type="ORF">KQI86_14710</name>
</gene>
<comment type="cofactor">
    <cofactor evidence="13">
        <name>Mg(2+)</name>
        <dbReference type="ChEBI" id="CHEBI:18420"/>
    </cofactor>
</comment>
<keyword evidence="18" id="KW-1185">Reference proteome</keyword>
<dbReference type="InterPro" id="IPR038726">
    <property type="entry name" value="PDDEXK_AddAB-type"/>
</dbReference>
<evidence type="ECO:0000256" key="2">
    <source>
        <dbReference type="ARBA" id="ARBA00022741"/>
    </source>
</evidence>
<evidence type="ECO:0000256" key="4">
    <source>
        <dbReference type="ARBA" id="ARBA00022801"/>
    </source>
</evidence>
<dbReference type="EMBL" id="JAHLQF010000003">
    <property type="protein sequence ID" value="MBU5485568.1"/>
    <property type="molecule type" value="Genomic_DNA"/>
</dbReference>
<keyword evidence="9 13" id="KW-0234">DNA repair</keyword>
<comment type="caution">
    <text evidence="17">The sequence shown here is derived from an EMBL/GenBank/DDBJ whole genome shotgun (WGS) entry which is preliminary data.</text>
</comment>
<dbReference type="GO" id="GO:0004386">
    <property type="term" value="F:helicase activity"/>
    <property type="evidence" value="ECO:0007669"/>
    <property type="project" value="UniProtKB-KW"/>
</dbReference>
<comment type="catalytic activity">
    <reaction evidence="11 13">
        <text>Couples ATP hydrolysis with the unwinding of duplex DNA by translocating in the 3'-5' direction.</text>
        <dbReference type="EC" id="5.6.2.4"/>
    </reaction>
</comment>
<dbReference type="Proteomes" id="UP000726170">
    <property type="component" value="Unassembled WGS sequence"/>
</dbReference>
<comment type="catalytic activity">
    <reaction evidence="12 13">
        <text>ATP + H2O = ADP + phosphate + H(+)</text>
        <dbReference type="Rhea" id="RHEA:13065"/>
        <dbReference type="ChEBI" id="CHEBI:15377"/>
        <dbReference type="ChEBI" id="CHEBI:15378"/>
        <dbReference type="ChEBI" id="CHEBI:30616"/>
        <dbReference type="ChEBI" id="CHEBI:43474"/>
        <dbReference type="ChEBI" id="CHEBI:456216"/>
        <dbReference type="EC" id="5.6.2.4"/>
    </reaction>
</comment>
<keyword evidence="10 13" id="KW-0413">Isomerase</keyword>
<evidence type="ECO:0000256" key="13">
    <source>
        <dbReference type="HAMAP-Rule" id="MF_01451"/>
    </source>
</evidence>
<reference evidence="17 18" key="1">
    <citation type="submission" date="2021-06" db="EMBL/GenBank/DDBJ databases">
        <authorList>
            <person name="Sun Q."/>
            <person name="Li D."/>
        </authorList>
    </citation>
    <scope>NUCLEOTIDE SEQUENCE [LARGE SCALE GENOMIC DNA]</scope>
    <source>
        <strain evidence="17 18">MSJ-11</strain>
    </source>
</reference>
<evidence type="ECO:0000259" key="15">
    <source>
        <dbReference type="PROSITE" id="PS51198"/>
    </source>
</evidence>
<dbReference type="InterPro" id="IPR000212">
    <property type="entry name" value="DNA_helicase_UvrD/REP"/>
</dbReference>
<dbReference type="HAMAP" id="MF_01451">
    <property type="entry name" value="AddA"/>
    <property type="match status" value="1"/>
</dbReference>
<evidence type="ECO:0000256" key="6">
    <source>
        <dbReference type="ARBA" id="ARBA00022839"/>
    </source>
</evidence>
<feature type="binding site" evidence="14">
    <location>
        <begin position="25"/>
        <end position="32"/>
    </location>
    <ligand>
        <name>ATP</name>
        <dbReference type="ChEBI" id="CHEBI:30616"/>
    </ligand>
</feature>
<proteinExistence type="inferred from homology"/>
<feature type="domain" description="UvrD-like helicase C-terminal" evidence="16">
    <location>
        <begin position="529"/>
        <end position="833"/>
    </location>
</feature>
<dbReference type="EC" id="5.6.2.4" evidence="13"/>
<evidence type="ECO:0000256" key="7">
    <source>
        <dbReference type="ARBA" id="ARBA00022840"/>
    </source>
</evidence>
<dbReference type="EC" id="3.1.-.-" evidence="13"/>
<evidence type="ECO:0000313" key="18">
    <source>
        <dbReference type="Proteomes" id="UP000726170"/>
    </source>
</evidence>
<dbReference type="InterPro" id="IPR014017">
    <property type="entry name" value="DNA_helicase_UvrD-like_C"/>
</dbReference>
<evidence type="ECO:0000256" key="11">
    <source>
        <dbReference type="ARBA" id="ARBA00034617"/>
    </source>
</evidence>
<dbReference type="Pfam" id="PF12705">
    <property type="entry name" value="PDDEXK_1"/>
    <property type="match status" value="1"/>
</dbReference>
<dbReference type="PANTHER" id="PTHR11070:SF48">
    <property type="entry name" value="ATP-DEPENDENT HELICASE_NUCLEASE SUBUNIT A"/>
    <property type="match status" value="1"/>
</dbReference>
<feature type="domain" description="UvrD-like helicase ATP-binding" evidence="15">
    <location>
        <begin position="4"/>
        <end position="485"/>
    </location>
</feature>
<keyword evidence="4 13" id="KW-0378">Hydrolase</keyword>
<dbReference type="RefSeq" id="WP_216440103.1">
    <property type="nucleotide sequence ID" value="NZ_JAHLQF010000003.1"/>
</dbReference>
<keyword evidence="1 13" id="KW-0540">Nuclease</keyword>
<evidence type="ECO:0000256" key="3">
    <source>
        <dbReference type="ARBA" id="ARBA00022763"/>
    </source>
</evidence>
<dbReference type="PROSITE" id="PS51198">
    <property type="entry name" value="UVRD_HELICASE_ATP_BIND"/>
    <property type="match status" value="1"/>
</dbReference>
<evidence type="ECO:0000256" key="1">
    <source>
        <dbReference type="ARBA" id="ARBA00022722"/>
    </source>
</evidence>
<dbReference type="InterPro" id="IPR014016">
    <property type="entry name" value="UvrD-like_ATP-bd"/>
</dbReference>
<dbReference type="Pfam" id="PF00580">
    <property type="entry name" value="UvrD-helicase"/>
    <property type="match status" value="1"/>
</dbReference>
<dbReference type="PROSITE" id="PS51217">
    <property type="entry name" value="UVRD_HELICASE_CTER"/>
    <property type="match status" value="1"/>
</dbReference>
<evidence type="ECO:0000256" key="12">
    <source>
        <dbReference type="ARBA" id="ARBA00048988"/>
    </source>
</evidence>
<sequence>MADMKWTKEQKSAIYTKDCNLLVAAAAGAGKTAVLVQRIIERIMDKENLTDIDRLLVVTFTNAAASEMKERIGEAISKELDKNPDSKILQRQLTLLNKANITTIHSFCLSVMRNNFHLIDIDPNFRVGDETETLLLKGEILEELFDYMYEIEDEDKKAIFLELIQSYGGKDDRRVLNMVEELYNFSQSLPWPENWLLENAEIFNVDDNFDFNDTLWASELINDIKVELKGLKIKMEKSIDIANSNEGLEHYLPILKEDIVMLDDILNSDNWNEIRDIILNVKFSALPRKKIPEDLVEIKESILDVRTNVKEKISKIKEDIFLGSENIGQNFKKLYPRIKCLTELVIEFTKRYREKKREKNIVDFNDIEHYTLEILTDYDEKGNSMPSSVAIEYRKKFAEILVDEYQDSNLVQEVILSSVSRQQNIKLEEEKLTTPNMFMVGDVKQSIYRFRQAKPELFLHKYNTYLLEEGSLNRKIKLFKNFRSREGIIDGVNYIFTQIMSKTIGELEYDDGEKLNLGADYKAPEEDINYAGPIEIHIMEKLNKDNEDILFEEDNNGVLYDSEERPDNIQLEANMVGKVIKKLMDDENPYMVLDKRTNEYRKLQFRDIVILMRATSQMAPIFMEELNNKGIPVFADTSSGYFETTEIRTILSLLQIIDNPRQDISLLAVLRSPIFSFTPEDIIDIRLVNRETSIYEALKKINDDDLCTEDEKKYVKSLNQDLKNRIENFLTRLLDWRERSLHMSIDQFIWRLYTDTGYYGYVGAMPGGIQRQANLRVLFERAKQYEKTSYRGLFNFISFINKLRNSSGDMGSAKILGENEDVVRIMSIHKSKGLEFPVVILSGVGKNFNLQDMRKSMLFHHQLGLGPDYVDLEKRITYPTIIKEIIKRKIKLETLSEEMRILYVAFTRAKEKLIITGMTSKIEDRIKKWCNISMDDGIKIPKYAILEGKNYMDWIIPSVCRHEDGIFLREKADINNPYTNIIKDTSRWTVKIWDVNEAIESKIEEKEEVDILKELETLRLMKKDEEYKEEIERRLNWNYKYIHSCNIPAKFSVSELKKRFSETEDENSEKIVGELLQKKPIFLQEYKKFTSAEIGTLIHLVMEHIDINKTDNIENIREQIQAMVVDEFITEEEYKVINPHKILNFFKSPLGERIKKSTLVSKEAPFYIQIKSVDLYKDLPKDIYGEEKVIIQGVIDLYFEEEDGLIIVDYKTDYVEDEEEVKKKYALQLRYYTEALEKITGKKVKEKYLYLFYLDKFIFV</sequence>
<name>A0ABS6EK22_9CLOT</name>
<keyword evidence="6 13" id="KW-0269">Exonuclease</keyword>
<comment type="function">
    <text evidence="13">The heterodimer acts as both an ATP-dependent DNA helicase and an ATP-dependent, dual-direction single-stranded exonuclease. Recognizes the chi site generating a DNA molecule suitable for the initiation of homologous recombination. The AddA nuclease domain is required for chi fragment generation; this subunit has the helicase and 3' -&gt; 5' nuclease activities.</text>
</comment>